<feature type="compositionally biased region" description="Basic and acidic residues" evidence="1">
    <location>
        <begin position="9"/>
        <end position="18"/>
    </location>
</feature>
<reference evidence="2" key="1">
    <citation type="submission" date="2018-02" db="EMBL/GenBank/DDBJ databases">
        <title>Rhizophora mucronata_Transcriptome.</title>
        <authorList>
            <person name="Meera S.P."/>
            <person name="Sreeshan A."/>
            <person name="Augustine A."/>
        </authorList>
    </citation>
    <scope>NUCLEOTIDE SEQUENCE</scope>
    <source>
        <tissue evidence="2">Leaf</tissue>
    </source>
</reference>
<accession>A0A2P2JVH0</accession>
<dbReference type="AlphaFoldDB" id="A0A2P2JVH0"/>
<feature type="region of interest" description="Disordered" evidence="1">
    <location>
        <begin position="1"/>
        <end position="29"/>
    </location>
</feature>
<evidence type="ECO:0000313" key="2">
    <source>
        <dbReference type="EMBL" id="MBW97440.1"/>
    </source>
</evidence>
<name>A0A2P2JVH0_RHIMU</name>
<evidence type="ECO:0000256" key="1">
    <source>
        <dbReference type="SAM" id="MobiDB-lite"/>
    </source>
</evidence>
<sequence length="60" mass="6975">MSCRRKKGGIWERFKDKSPSQTPRSNKNHEVWTGIGETLSKLKKKDCHFLKQGVTMLKTL</sequence>
<dbReference type="EMBL" id="GGEC01016957">
    <property type="protein sequence ID" value="MBW97440.1"/>
    <property type="molecule type" value="Transcribed_RNA"/>
</dbReference>
<proteinExistence type="predicted"/>
<organism evidence="2">
    <name type="scientific">Rhizophora mucronata</name>
    <name type="common">Asiatic mangrove</name>
    <dbReference type="NCBI Taxonomy" id="61149"/>
    <lineage>
        <taxon>Eukaryota</taxon>
        <taxon>Viridiplantae</taxon>
        <taxon>Streptophyta</taxon>
        <taxon>Embryophyta</taxon>
        <taxon>Tracheophyta</taxon>
        <taxon>Spermatophyta</taxon>
        <taxon>Magnoliopsida</taxon>
        <taxon>eudicotyledons</taxon>
        <taxon>Gunneridae</taxon>
        <taxon>Pentapetalae</taxon>
        <taxon>rosids</taxon>
        <taxon>fabids</taxon>
        <taxon>Malpighiales</taxon>
        <taxon>Rhizophoraceae</taxon>
        <taxon>Rhizophora</taxon>
    </lineage>
</organism>
<protein>
    <submittedName>
        <fullName evidence="2">Uncharacterized protein</fullName>
    </submittedName>
</protein>